<dbReference type="SUPFAM" id="SSF54897">
    <property type="entry name" value="Protease propeptides/inhibitors"/>
    <property type="match status" value="1"/>
</dbReference>
<evidence type="ECO:0000259" key="6">
    <source>
        <dbReference type="Pfam" id="PF05922"/>
    </source>
</evidence>
<keyword evidence="2" id="KW-0722">Serine protease inhibitor</keyword>
<dbReference type="EMBL" id="CP034456">
    <property type="protein sequence ID" value="QBM86326.1"/>
    <property type="molecule type" value="Genomic_DNA"/>
</dbReference>
<dbReference type="Pfam" id="PF05922">
    <property type="entry name" value="Inhibitor_I9"/>
    <property type="match status" value="1"/>
</dbReference>
<evidence type="ECO:0000313" key="7">
    <source>
        <dbReference type="EMBL" id="QBM86326.1"/>
    </source>
</evidence>
<sequence>MSDAKNYIVTLNEAATTQDVHGLKLKISEHGGKVLDEFSLIKGFSVNLPKPAADFLKDHHVVNTIEEDKEVKIQ</sequence>
<gene>
    <name evidence="7" type="primary">MPUL0A09630</name>
    <name evidence="7" type="ORF">METSCH_A09630</name>
</gene>
<keyword evidence="8" id="KW-1185">Reference proteome</keyword>
<dbReference type="GO" id="GO:0004867">
    <property type="term" value="F:serine-type endopeptidase inhibitor activity"/>
    <property type="evidence" value="ECO:0007669"/>
    <property type="project" value="UniProtKB-KW"/>
</dbReference>
<feature type="domain" description="Inhibitor I9" evidence="6">
    <location>
        <begin position="7"/>
        <end position="74"/>
    </location>
</feature>
<dbReference type="InterPro" id="IPR037045">
    <property type="entry name" value="S8pro/Inhibitor_I9_sf"/>
</dbReference>
<proteinExistence type="inferred from homology"/>
<dbReference type="FunFam" id="3.30.70.80:FF:000005">
    <property type="entry name" value="Proteinase inhibitor I2B"/>
    <property type="match status" value="1"/>
</dbReference>
<evidence type="ECO:0000256" key="2">
    <source>
        <dbReference type="ARBA" id="ARBA00022900"/>
    </source>
</evidence>
<comment type="function">
    <text evidence="4">Cytosolic inhibitor of vacuolar proteinase B (yscB), probably regulating protease B activity during limited proteolysis. PBI2 is a component of the LMA1 complex, which is involved in the facilitation of vesicle fusion such as homotypic vacuole and ER-derived COPII vesicle fusion with the Golgi.</text>
</comment>
<name>A0A4P6XJP1_9ASCO</name>
<dbReference type="Gene3D" id="3.30.70.80">
    <property type="entry name" value="Peptidase S8 propeptide/proteinase inhibitor I9"/>
    <property type="match status" value="1"/>
</dbReference>
<dbReference type="STRING" id="2163413.A0A4P6XJP1"/>
<dbReference type="AlphaFoldDB" id="A0A4P6XJP1"/>
<evidence type="ECO:0000256" key="3">
    <source>
        <dbReference type="ARBA" id="ARBA00038069"/>
    </source>
</evidence>
<dbReference type="InterPro" id="IPR052471">
    <property type="entry name" value="PBI_I9"/>
</dbReference>
<organism evidence="7 8">
    <name type="scientific">Metschnikowia aff. pulcherrima</name>
    <dbReference type="NCBI Taxonomy" id="2163413"/>
    <lineage>
        <taxon>Eukaryota</taxon>
        <taxon>Fungi</taxon>
        <taxon>Dikarya</taxon>
        <taxon>Ascomycota</taxon>
        <taxon>Saccharomycotina</taxon>
        <taxon>Pichiomycetes</taxon>
        <taxon>Metschnikowiaceae</taxon>
        <taxon>Metschnikowia</taxon>
    </lineage>
</organism>
<dbReference type="GO" id="GO:0042144">
    <property type="term" value="P:vacuole fusion, non-autophagic"/>
    <property type="evidence" value="ECO:0007669"/>
    <property type="project" value="TreeGrafter"/>
</dbReference>
<evidence type="ECO:0000256" key="4">
    <source>
        <dbReference type="ARBA" id="ARBA00054668"/>
    </source>
</evidence>
<accession>A0A4P6XJP1</accession>
<comment type="similarity">
    <text evidence="3">Belongs to the protease inhibitor I9 family.</text>
</comment>
<evidence type="ECO:0000256" key="5">
    <source>
        <dbReference type="ARBA" id="ARBA00062658"/>
    </source>
</evidence>
<dbReference type="InterPro" id="IPR010259">
    <property type="entry name" value="S8pro/Inhibitor_I9"/>
</dbReference>
<evidence type="ECO:0000256" key="1">
    <source>
        <dbReference type="ARBA" id="ARBA00022690"/>
    </source>
</evidence>
<comment type="subunit">
    <text evidence="5">Part of the heterodimeric LMA1 complex together with the thioredoxin II/TRX2. LMA1 binds to the ATPase SEC18.</text>
</comment>
<reference evidence="8" key="1">
    <citation type="submission" date="2019-03" db="EMBL/GenBank/DDBJ databases">
        <title>Snf2 controls pulcherriminic acid biosynthesis and connects pigmentation and antifungal activity of the yeast Metschnikowia pulcherrima.</title>
        <authorList>
            <person name="Gore-Lloyd D."/>
            <person name="Sumann I."/>
            <person name="Brachmann A.O."/>
            <person name="Schneeberger K."/>
            <person name="Ortiz-Merino R.A."/>
            <person name="Moreno-Beltran M."/>
            <person name="Schlaefli M."/>
            <person name="Kirner P."/>
            <person name="Santos Kron A."/>
            <person name="Wolfe K.H."/>
            <person name="Piel J."/>
            <person name="Ahrens C.H."/>
            <person name="Henk D."/>
            <person name="Freimoser F.M."/>
        </authorList>
    </citation>
    <scope>NUCLEOTIDE SEQUENCE [LARGE SCALE GENOMIC DNA]</scope>
    <source>
        <strain evidence="8">APC 1.2</strain>
    </source>
</reference>
<keyword evidence="1" id="KW-0646">Protease inhibitor</keyword>
<dbReference type="Proteomes" id="UP000292447">
    <property type="component" value="Chromosome I"/>
</dbReference>
<dbReference type="PANTHER" id="PTHR28288:SF2">
    <property type="entry name" value="PROTEASE B INHIBITOR 2"/>
    <property type="match status" value="1"/>
</dbReference>
<protein>
    <submittedName>
        <fullName evidence="7">Peptidase inhibitor I9</fullName>
    </submittedName>
</protein>
<evidence type="ECO:0000313" key="8">
    <source>
        <dbReference type="Proteomes" id="UP000292447"/>
    </source>
</evidence>
<dbReference type="PANTHER" id="PTHR28288">
    <property type="entry name" value="PROTEASE B INHIBITOR 2"/>
    <property type="match status" value="1"/>
</dbReference>